<dbReference type="Gene3D" id="1.20.1440.240">
    <property type="match status" value="1"/>
</dbReference>
<sequence length="689" mass="77045">MSLRGLSGSALALLSLSASGALALPSNPAISFSFPDVVEKGGAHNVHVEYHAPHDGELSIVYGACDMKSYGDHDHVLGKTHVGNHDLAKRHIKWEEQRPTRFVWLTPEDAVDRGCLHAFSGKELLGRSAPVSMGKRNDRRWTAAADVMDAMGPWFDGVAYLKEKEPDDVFVAQTKSKTIGILGGGMSGLMTAHLLDSVGFYDWQIIEASSRIGGRVHTAYLNGTTPDQYQYQEMGPMRFPVSITLDNETLEIQDHKMVFQLADVLNGQNGPDSDYTVNFIPWIQQSANQPSGTSKRRPDGTVPGISEVSHYPALADNVTATYANASAVAQAEEDYEDFLGMDREKMRLYTSNVFQAHKQAVAEGFWDFSESGYLRYKLGYDLNTTDQVDSVSDNLPIWPYEDIYFEATEWRTIDKGLTQLPRAFGPQVLNRTRFQTTVQELSWNEETEKMSVKFRPDNPFSMETESLEFDYTVIAVPFSRVRLWRLPSYSSLLARAISRLNYSAACKVALHYKTRFWEHLEKPIIGGCGSGGAIPGISSVCYPSYKINSTGPGVILGSYISSQLTRSLSSLPEEEHVALVQRAMIEIHGDVAREQWTGAYDRKCWELDEYEGGSWASPTAMQQQLYLPAYFHTEKHSVFVGEHTSYTHAWIFSALESAVRGTTQLLLDMGLVDEAKQINEKWMARWISV</sequence>
<dbReference type="SUPFAM" id="SSF54373">
    <property type="entry name" value="FAD-linked reductases, C-terminal domain"/>
    <property type="match status" value="1"/>
</dbReference>
<feature type="chain" id="PRO_5046734759" description="Amine oxidase domain-containing protein" evidence="1">
    <location>
        <begin position="24"/>
        <end position="689"/>
    </location>
</feature>
<dbReference type="InterPro" id="IPR036188">
    <property type="entry name" value="FAD/NAD-bd_sf"/>
</dbReference>
<evidence type="ECO:0000313" key="3">
    <source>
        <dbReference type="EMBL" id="KAL1305743.1"/>
    </source>
</evidence>
<evidence type="ECO:0000259" key="2">
    <source>
        <dbReference type="Pfam" id="PF01593"/>
    </source>
</evidence>
<reference evidence="3 4" key="1">
    <citation type="submission" date="2024-07" db="EMBL/GenBank/DDBJ databases">
        <title>Draft sequence of the Neodothiora populina.</title>
        <authorList>
            <person name="Drown D.D."/>
            <person name="Schuette U.S."/>
            <person name="Buechlein A.B."/>
            <person name="Rusch D.R."/>
            <person name="Winton L.W."/>
            <person name="Adams G.A."/>
        </authorList>
    </citation>
    <scope>NUCLEOTIDE SEQUENCE [LARGE SCALE GENOMIC DNA]</scope>
    <source>
        <strain evidence="3 4">CPC 39397</strain>
    </source>
</reference>
<dbReference type="Pfam" id="PF01593">
    <property type="entry name" value="Amino_oxidase"/>
    <property type="match status" value="1"/>
</dbReference>
<accession>A0ABR3PHX6</accession>
<evidence type="ECO:0000256" key="1">
    <source>
        <dbReference type="SAM" id="SignalP"/>
    </source>
</evidence>
<dbReference type="PANTHER" id="PTHR10742">
    <property type="entry name" value="FLAVIN MONOAMINE OXIDASE"/>
    <property type="match status" value="1"/>
</dbReference>
<organism evidence="3 4">
    <name type="scientific">Neodothiora populina</name>
    <dbReference type="NCBI Taxonomy" id="2781224"/>
    <lineage>
        <taxon>Eukaryota</taxon>
        <taxon>Fungi</taxon>
        <taxon>Dikarya</taxon>
        <taxon>Ascomycota</taxon>
        <taxon>Pezizomycotina</taxon>
        <taxon>Dothideomycetes</taxon>
        <taxon>Dothideomycetidae</taxon>
        <taxon>Dothideales</taxon>
        <taxon>Dothioraceae</taxon>
        <taxon>Neodothiora</taxon>
    </lineage>
</organism>
<keyword evidence="4" id="KW-1185">Reference proteome</keyword>
<name>A0ABR3PHX6_9PEZI</name>
<keyword evidence="1" id="KW-0732">Signal</keyword>
<dbReference type="RefSeq" id="XP_069202016.1">
    <property type="nucleotide sequence ID" value="XM_069347413.1"/>
</dbReference>
<gene>
    <name evidence="3" type="ORF">AAFC00_007325</name>
</gene>
<dbReference type="SUPFAM" id="SSF51905">
    <property type="entry name" value="FAD/NAD(P)-binding domain"/>
    <property type="match status" value="1"/>
</dbReference>
<dbReference type="PANTHER" id="PTHR10742:SF382">
    <property type="entry name" value="AMINE OXIDASE DOMAIN-CONTAINING PROTEIN"/>
    <property type="match status" value="1"/>
</dbReference>
<dbReference type="Proteomes" id="UP001562354">
    <property type="component" value="Unassembled WGS sequence"/>
</dbReference>
<dbReference type="EMBL" id="JBFMKM010000006">
    <property type="protein sequence ID" value="KAL1305743.1"/>
    <property type="molecule type" value="Genomic_DNA"/>
</dbReference>
<dbReference type="Gene3D" id="3.50.50.60">
    <property type="entry name" value="FAD/NAD(P)-binding domain"/>
    <property type="match status" value="1"/>
</dbReference>
<comment type="caution">
    <text evidence="3">The sequence shown here is derived from an EMBL/GenBank/DDBJ whole genome shotgun (WGS) entry which is preliminary data.</text>
</comment>
<dbReference type="Gene3D" id="3.90.660.10">
    <property type="match status" value="1"/>
</dbReference>
<feature type="domain" description="Amine oxidase" evidence="2">
    <location>
        <begin position="186"/>
        <end position="661"/>
    </location>
</feature>
<evidence type="ECO:0000313" key="4">
    <source>
        <dbReference type="Proteomes" id="UP001562354"/>
    </source>
</evidence>
<proteinExistence type="predicted"/>
<dbReference type="GeneID" id="95981024"/>
<dbReference type="InterPro" id="IPR002937">
    <property type="entry name" value="Amino_oxidase"/>
</dbReference>
<protein>
    <recommendedName>
        <fullName evidence="2">Amine oxidase domain-containing protein</fullName>
    </recommendedName>
</protein>
<feature type="signal peptide" evidence="1">
    <location>
        <begin position="1"/>
        <end position="23"/>
    </location>
</feature>
<dbReference type="InterPro" id="IPR050281">
    <property type="entry name" value="Flavin_monoamine_oxidase"/>
</dbReference>